<reference evidence="8 9" key="1">
    <citation type="submission" date="2016-11" db="EMBL/GenBank/DDBJ databases">
        <authorList>
            <person name="Jaros S."/>
            <person name="Januszkiewicz K."/>
            <person name="Wedrychowicz H."/>
        </authorList>
    </citation>
    <scope>NUCLEOTIDE SEQUENCE [LARGE SCALE GENOMIC DNA]</scope>
    <source>
        <strain evidence="8 9">DSM 24574</strain>
    </source>
</reference>
<evidence type="ECO:0000256" key="7">
    <source>
        <dbReference type="SAM" id="Phobius"/>
    </source>
</evidence>
<dbReference type="GO" id="GO:0005886">
    <property type="term" value="C:plasma membrane"/>
    <property type="evidence" value="ECO:0007669"/>
    <property type="project" value="InterPro"/>
</dbReference>
<dbReference type="EMBL" id="FQWQ01000001">
    <property type="protein sequence ID" value="SHG96769.1"/>
    <property type="molecule type" value="Genomic_DNA"/>
</dbReference>
<dbReference type="RefSeq" id="WP_073134371.1">
    <property type="nucleotide sequence ID" value="NZ_FQWQ01000001.1"/>
</dbReference>
<protein>
    <submittedName>
        <fullName evidence="8">Prolipoprotein diacylglyceryltransferase</fullName>
    </submittedName>
</protein>
<accession>A0A1M5P5R6</accession>
<name>A0A1M5P5R6_9BACT</name>
<keyword evidence="5 7" id="KW-1133">Transmembrane helix</keyword>
<evidence type="ECO:0000256" key="3">
    <source>
        <dbReference type="ARBA" id="ARBA00022679"/>
    </source>
</evidence>
<dbReference type="Pfam" id="PF01790">
    <property type="entry name" value="LGT"/>
    <property type="match status" value="1"/>
</dbReference>
<dbReference type="InterPro" id="IPR001640">
    <property type="entry name" value="Lgt"/>
</dbReference>
<evidence type="ECO:0000256" key="4">
    <source>
        <dbReference type="ARBA" id="ARBA00022692"/>
    </source>
</evidence>
<dbReference type="AlphaFoldDB" id="A0A1M5P5R6"/>
<evidence type="ECO:0000256" key="6">
    <source>
        <dbReference type="ARBA" id="ARBA00023136"/>
    </source>
</evidence>
<evidence type="ECO:0000313" key="9">
    <source>
        <dbReference type="Proteomes" id="UP000184212"/>
    </source>
</evidence>
<feature type="transmembrane region" description="Helical" evidence="7">
    <location>
        <begin position="86"/>
        <end position="106"/>
    </location>
</feature>
<feature type="transmembrane region" description="Helical" evidence="7">
    <location>
        <begin position="49"/>
        <end position="66"/>
    </location>
</feature>
<evidence type="ECO:0000256" key="5">
    <source>
        <dbReference type="ARBA" id="ARBA00022989"/>
    </source>
</evidence>
<dbReference type="GO" id="GO:0042158">
    <property type="term" value="P:lipoprotein biosynthetic process"/>
    <property type="evidence" value="ECO:0007669"/>
    <property type="project" value="InterPro"/>
</dbReference>
<keyword evidence="6 7" id="KW-0472">Membrane</keyword>
<sequence>MPYPLPFSSPGFSMKAHLFFETLAFFAGYRYFVYLRKTKSDPIPETKRIWIIIAAAFGAFFFSRLLGSLEDPIQFINSPAPLIYFYANKTIVGGLLGALITVELTKKILHEKSSSGDLFTYPLILAMIIGRVGCFLAGVTEPTYGVASSLPWAIDLGDGVPRHPIALYEIVFLVALWISLVQIEKPVTLANGVRFKMFMIGYLVFRLFIEWIKPAHFFSIGITTIQLACLAGLFYYYKTVYFLALRPSKLIVQAD</sequence>
<feature type="transmembrane region" description="Helical" evidence="7">
    <location>
        <begin position="12"/>
        <end position="29"/>
    </location>
</feature>
<keyword evidence="9" id="KW-1185">Reference proteome</keyword>
<evidence type="ECO:0000256" key="2">
    <source>
        <dbReference type="ARBA" id="ARBA00022475"/>
    </source>
</evidence>
<keyword evidence="3 8" id="KW-0808">Transferase</keyword>
<keyword evidence="2" id="KW-1003">Cell membrane</keyword>
<proteinExistence type="inferred from homology"/>
<feature type="transmembrane region" description="Helical" evidence="7">
    <location>
        <begin position="218"/>
        <end position="237"/>
    </location>
</feature>
<comment type="similarity">
    <text evidence="1">Belongs to the Lgt family.</text>
</comment>
<feature type="transmembrane region" description="Helical" evidence="7">
    <location>
        <begin position="165"/>
        <end position="183"/>
    </location>
</feature>
<keyword evidence="4 7" id="KW-0812">Transmembrane</keyword>
<dbReference type="STRING" id="947013.SAMN04488109_2675"/>
<evidence type="ECO:0000313" key="8">
    <source>
        <dbReference type="EMBL" id="SHG96769.1"/>
    </source>
</evidence>
<dbReference type="Proteomes" id="UP000184212">
    <property type="component" value="Unassembled WGS sequence"/>
</dbReference>
<dbReference type="PANTHER" id="PTHR30589:SF0">
    <property type="entry name" value="PHOSPHATIDYLGLYCEROL--PROLIPOPROTEIN DIACYLGLYCERYL TRANSFERASE"/>
    <property type="match status" value="1"/>
</dbReference>
<feature type="transmembrane region" description="Helical" evidence="7">
    <location>
        <begin position="195"/>
        <end position="212"/>
    </location>
</feature>
<dbReference type="GO" id="GO:0008961">
    <property type="term" value="F:phosphatidylglycerol-prolipoprotein diacylglyceryl transferase activity"/>
    <property type="evidence" value="ECO:0007669"/>
    <property type="project" value="InterPro"/>
</dbReference>
<evidence type="ECO:0000256" key="1">
    <source>
        <dbReference type="ARBA" id="ARBA00007150"/>
    </source>
</evidence>
<organism evidence="8 9">
    <name type="scientific">Chryseolinea serpens</name>
    <dbReference type="NCBI Taxonomy" id="947013"/>
    <lineage>
        <taxon>Bacteria</taxon>
        <taxon>Pseudomonadati</taxon>
        <taxon>Bacteroidota</taxon>
        <taxon>Cytophagia</taxon>
        <taxon>Cytophagales</taxon>
        <taxon>Fulvivirgaceae</taxon>
        <taxon>Chryseolinea</taxon>
    </lineage>
</organism>
<keyword evidence="8" id="KW-0449">Lipoprotein</keyword>
<dbReference type="PANTHER" id="PTHR30589">
    <property type="entry name" value="PROLIPOPROTEIN DIACYLGLYCERYL TRANSFERASE"/>
    <property type="match status" value="1"/>
</dbReference>
<gene>
    <name evidence="8" type="ORF">SAMN04488109_2675</name>
</gene>
<feature type="transmembrane region" description="Helical" evidence="7">
    <location>
        <begin position="118"/>
        <end position="139"/>
    </location>
</feature>